<gene>
    <name evidence="1" type="ORF">DHETER_LOCUS15818</name>
</gene>
<keyword evidence="2" id="KW-1185">Reference proteome</keyword>
<protein>
    <submittedName>
        <fullName evidence="1">12157_t:CDS:1</fullName>
    </submittedName>
</protein>
<dbReference type="EMBL" id="CAJVPU010056654">
    <property type="protein sequence ID" value="CAG8770774.1"/>
    <property type="molecule type" value="Genomic_DNA"/>
</dbReference>
<name>A0ACA9QZB2_9GLOM</name>
<proteinExistence type="predicted"/>
<evidence type="ECO:0000313" key="1">
    <source>
        <dbReference type="EMBL" id="CAG8770774.1"/>
    </source>
</evidence>
<evidence type="ECO:0000313" key="2">
    <source>
        <dbReference type="Proteomes" id="UP000789702"/>
    </source>
</evidence>
<dbReference type="Proteomes" id="UP000789702">
    <property type="component" value="Unassembled WGS sequence"/>
</dbReference>
<comment type="caution">
    <text evidence="1">The sequence shown here is derived from an EMBL/GenBank/DDBJ whole genome shotgun (WGS) entry which is preliminary data.</text>
</comment>
<reference evidence="1" key="1">
    <citation type="submission" date="2021-06" db="EMBL/GenBank/DDBJ databases">
        <authorList>
            <person name="Kallberg Y."/>
            <person name="Tangrot J."/>
            <person name="Rosling A."/>
        </authorList>
    </citation>
    <scope>NUCLEOTIDE SEQUENCE</scope>
    <source>
        <strain evidence="1">IL203A</strain>
    </source>
</reference>
<sequence length="85" mass="10417">MWDTTHVQFLINERKRRNHEYHSMRKKQPFWDNVAAKLNRQFNTVYTGKQCYNKFLQLIRDFNKVVQVHIMGESILMNSRHVFGF</sequence>
<organism evidence="1 2">
    <name type="scientific">Dentiscutata heterogama</name>
    <dbReference type="NCBI Taxonomy" id="1316150"/>
    <lineage>
        <taxon>Eukaryota</taxon>
        <taxon>Fungi</taxon>
        <taxon>Fungi incertae sedis</taxon>
        <taxon>Mucoromycota</taxon>
        <taxon>Glomeromycotina</taxon>
        <taxon>Glomeromycetes</taxon>
        <taxon>Diversisporales</taxon>
        <taxon>Gigasporaceae</taxon>
        <taxon>Dentiscutata</taxon>
    </lineage>
</organism>
<feature type="non-terminal residue" evidence="1">
    <location>
        <position position="85"/>
    </location>
</feature>
<accession>A0ACA9QZB2</accession>